<feature type="transmembrane region" description="Helical" evidence="2">
    <location>
        <begin position="500"/>
        <end position="520"/>
    </location>
</feature>
<protein>
    <submittedName>
        <fullName evidence="4 5">GTPase</fullName>
    </submittedName>
</protein>
<reference evidence="4 6" key="1">
    <citation type="submission" date="2015-05" db="EMBL/GenBank/DDBJ databases">
        <title>Genome assembly of Archangium gephyra DSM 2261.</title>
        <authorList>
            <person name="Sharma G."/>
            <person name="Subramanian S."/>
        </authorList>
    </citation>
    <scope>NUCLEOTIDE SEQUENCE [LARGE SCALE GENOMIC DNA]</scope>
    <source>
        <strain evidence="4 6">DSM 2261</strain>
    </source>
</reference>
<gene>
    <name evidence="4" type="ORF">AA314_09641</name>
    <name evidence="5" type="ORF">ATI61_107455</name>
</gene>
<dbReference type="InterPro" id="IPR006073">
    <property type="entry name" value="GTP-bd"/>
</dbReference>
<evidence type="ECO:0000313" key="7">
    <source>
        <dbReference type="Proteomes" id="UP000256345"/>
    </source>
</evidence>
<sequence>MNPPTDALPDPDALQPLLSAALALPALKPQAARLERLRQDYARGLERKDAPLTVALVGATGAGKSTLLNALAGQALAREGEDRPTSTAATVFAPEGTGLEDLAQVGARVVRYTPGPQGMWSGQVFIDTPDLNSVATVHREVARAALERADVALVVMHRGSVAEATQAEFLAGFARRRSLVFLINFADELSAESREALKSQARRLAAEQYGLPLDSVPIFAISGRAAQRGEDPSGEFGAFLFHLKSLGTQAVAERVRRSNARGALEELASRVEAALKETEDTLARTRAALESGLARTSEGLRTDFESRLELAQGHLASEVRNQAAGRFWGPAAWGMRLSYVGAGGLGAATLLARRSLPVGLAVAATSTVLDAVRDKTRARAAETAVVEPFEDDIAVEGAARAALTEARSLAHASGLSPESLGLPDVDTVLAELKSARASAWRYTVTTAVGETVARWWRTARWLLLPLINLPLLALLGHVGYRVVRAYLEGPLLGLDYFLNAGALFALLAGAGALLASASLAGTTRGVRRAGLEHFLTRLGALGTRLGETVQDSLRPPREAARALLALTRRGTGG</sequence>
<evidence type="ECO:0000259" key="3">
    <source>
        <dbReference type="SMART" id="SM00382"/>
    </source>
</evidence>
<accession>A0AAC8QJ23</accession>
<dbReference type="GO" id="GO:0005525">
    <property type="term" value="F:GTP binding"/>
    <property type="evidence" value="ECO:0007669"/>
    <property type="project" value="InterPro"/>
</dbReference>
<dbReference type="EMBL" id="QUMU01000007">
    <property type="protein sequence ID" value="REG29759.1"/>
    <property type="molecule type" value="Genomic_DNA"/>
</dbReference>
<dbReference type="SMART" id="SM00382">
    <property type="entry name" value="AAA"/>
    <property type="match status" value="1"/>
</dbReference>
<evidence type="ECO:0000313" key="4">
    <source>
        <dbReference type="EMBL" id="AKJ08015.1"/>
    </source>
</evidence>
<dbReference type="RefSeq" id="WP_047860889.1">
    <property type="nucleotide sequence ID" value="NZ_CP011509.1"/>
</dbReference>
<keyword evidence="1" id="KW-0175">Coiled coil</keyword>
<feature type="coiled-coil region" evidence="1">
    <location>
        <begin position="257"/>
        <end position="288"/>
    </location>
</feature>
<evidence type="ECO:0000256" key="1">
    <source>
        <dbReference type="SAM" id="Coils"/>
    </source>
</evidence>
<evidence type="ECO:0000313" key="5">
    <source>
        <dbReference type="EMBL" id="REG29759.1"/>
    </source>
</evidence>
<dbReference type="Proteomes" id="UP000256345">
    <property type="component" value="Unassembled WGS sequence"/>
</dbReference>
<keyword evidence="2" id="KW-0472">Membrane</keyword>
<dbReference type="EMBL" id="CP011509">
    <property type="protein sequence ID" value="AKJ08015.1"/>
    <property type="molecule type" value="Genomic_DNA"/>
</dbReference>
<dbReference type="Proteomes" id="UP000035579">
    <property type="component" value="Chromosome"/>
</dbReference>
<evidence type="ECO:0000313" key="6">
    <source>
        <dbReference type="Proteomes" id="UP000035579"/>
    </source>
</evidence>
<dbReference type="KEGG" id="age:AA314_09641"/>
<dbReference type="AlphaFoldDB" id="A0AAC8QJ23"/>
<dbReference type="InterPro" id="IPR027417">
    <property type="entry name" value="P-loop_NTPase"/>
</dbReference>
<evidence type="ECO:0000256" key="2">
    <source>
        <dbReference type="SAM" id="Phobius"/>
    </source>
</evidence>
<dbReference type="Gene3D" id="3.40.50.300">
    <property type="entry name" value="P-loop containing nucleotide triphosphate hydrolases"/>
    <property type="match status" value="1"/>
</dbReference>
<keyword evidence="7" id="KW-1185">Reference proteome</keyword>
<dbReference type="InterPro" id="IPR003593">
    <property type="entry name" value="AAA+_ATPase"/>
</dbReference>
<keyword evidence="2" id="KW-0812">Transmembrane</keyword>
<dbReference type="Pfam" id="PF01926">
    <property type="entry name" value="MMR_HSR1"/>
    <property type="match status" value="1"/>
</dbReference>
<keyword evidence="2" id="KW-1133">Transmembrane helix</keyword>
<proteinExistence type="predicted"/>
<feature type="domain" description="AAA+ ATPase" evidence="3">
    <location>
        <begin position="50"/>
        <end position="184"/>
    </location>
</feature>
<name>A0AAC8QJ23_9BACT</name>
<feature type="transmembrane region" description="Helical" evidence="2">
    <location>
        <begin position="461"/>
        <end position="480"/>
    </location>
</feature>
<dbReference type="SUPFAM" id="SSF52540">
    <property type="entry name" value="P-loop containing nucleoside triphosphate hydrolases"/>
    <property type="match status" value="1"/>
</dbReference>
<reference evidence="5 7" key="2">
    <citation type="submission" date="2018-08" db="EMBL/GenBank/DDBJ databases">
        <title>Genomic Encyclopedia of Archaeal and Bacterial Type Strains, Phase II (KMG-II): from individual species to whole genera.</title>
        <authorList>
            <person name="Goeker M."/>
        </authorList>
    </citation>
    <scope>NUCLEOTIDE SEQUENCE [LARGE SCALE GENOMIC DNA]</scope>
    <source>
        <strain evidence="5 7">DSM 2261</strain>
    </source>
</reference>
<organism evidence="4 6">
    <name type="scientific">Archangium gephyra</name>
    <dbReference type="NCBI Taxonomy" id="48"/>
    <lineage>
        <taxon>Bacteria</taxon>
        <taxon>Pseudomonadati</taxon>
        <taxon>Myxococcota</taxon>
        <taxon>Myxococcia</taxon>
        <taxon>Myxococcales</taxon>
        <taxon>Cystobacterineae</taxon>
        <taxon>Archangiaceae</taxon>
        <taxon>Archangium</taxon>
    </lineage>
</organism>